<evidence type="ECO:0000313" key="3">
    <source>
        <dbReference type="Proteomes" id="UP000561438"/>
    </source>
</evidence>
<protein>
    <submittedName>
        <fullName evidence="2">EpsI family protein</fullName>
    </submittedName>
</protein>
<dbReference type="AlphaFoldDB" id="A0A850H5H9"/>
<dbReference type="RefSeq" id="WP_176268069.1">
    <property type="nucleotide sequence ID" value="NZ_JABWGV010000005.1"/>
</dbReference>
<dbReference type="InterPro" id="IPR054654">
    <property type="entry name" value="EpsI_type_V_pred"/>
</dbReference>
<gene>
    <name evidence="2" type="primary">epsI</name>
    <name evidence="2" type="ORF">HUV48_12135</name>
</gene>
<accession>A0A850H5H9</accession>
<organism evidence="2 3">
    <name type="scientific">Qipengyuania atrilutea</name>
    <dbReference type="NCBI Taxonomy" id="2744473"/>
    <lineage>
        <taxon>Bacteria</taxon>
        <taxon>Pseudomonadati</taxon>
        <taxon>Pseudomonadota</taxon>
        <taxon>Alphaproteobacteria</taxon>
        <taxon>Sphingomonadales</taxon>
        <taxon>Erythrobacteraceae</taxon>
        <taxon>Qipengyuania</taxon>
    </lineage>
</organism>
<keyword evidence="3" id="KW-1185">Reference proteome</keyword>
<dbReference type="NCBIfam" id="NF045608">
    <property type="entry name" value="EpsI_type_V"/>
    <property type="match status" value="1"/>
</dbReference>
<proteinExistence type="predicted"/>
<dbReference type="Pfam" id="PF11984">
    <property type="entry name" value="DUF3485"/>
    <property type="match status" value="1"/>
</dbReference>
<evidence type="ECO:0000313" key="2">
    <source>
        <dbReference type="EMBL" id="NVD45757.1"/>
    </source>
</evidence>
<dbReference type="NCBIfam" id="TIGR02914">
    <property type="entry name" value="EpsI_fam"/>
    <property type="match status" value="1"/>
</dbReference>
<dbReference type="InterPro" id="IPR014263">
    <property type="entry name" value="Methanolan_biosynth_EpsI"/>
</dbReference>
<reference evidence="2 3" key="1">
    <citation type="submission" date="2020-06" db="EMBL/GenBank/DDBJ databases">
        <title>Altererythrobacter sp. HHU K3-1.</title>
        <authorList>
            <person name="Zhang D."/>
            <person name="Xue H."/>
        </authorList>
    </citation>
    <scope>NUCLEOTIDE SEQUENCE [LARGE SCALE GENOMIC DNA]</scope>
    <source>
        <strain evidence="2 3">HHU K3-1</strain>
    </source>
</reference>
<sequence>MTDELLNSPDHLAQQSRTPLLSRRHLIIGGALAAASGVAYARQPKEYAKPVDGEVFDDLLPAKVGGYEVVSTSGVVLPPPDTLRDRLYDNLATRVYSAPGHPHIMLLLAYNNTQDGVLQVHRPEVCYPVGGFALSPTQEVAIDAGERSIPANFFTAEGPDRVEQVTYFTRLGDAYPRSWAEQRLAVIKANLNGRIPDGMLMRVSLLGNDRDEALSDLRSFASKFVAASPPKLQRLLLA</sequence>
<comment type="caution">
    <text evidence="2">The sequence shown here is derived from an EMBL/GenBank/DDBJ whole genome shotgun (WGS) entry which is preliminary data.</text>
</comment>
<evidence type="ECO:0000259" key="1">
    <source>
        <dbReference type="Pfam" id="PF11984"/>
    </source>
</evidence>
<dbReference type="Proteomes" id="UP000561438">
    <property type="component" value="Unassembled WGS sequence"/>
</dbReference>
<dbReference type="EMBL" id="JABWGV010000005">
    <property type="protein sequence ID" value="NVD45757.1"/>
    <property type="molecule type" value="Genomic_DNA"/>
</dbReference>
<feature type="domain" description="Methanolan biosynthesis EpsI" evidence="1">
    <location>
        <begin position="27"/>
        <end position="229"/>
    </location>
</feature>
<name>A0A850H5H9_9SPHN</name>